<dbReference type="EMBL" id="OOIL02000571">
    <property type="protein sequence ID" value="VFQ67177.1"/>
    <property type="molecule type" value="Genomic_DNA"/>
</dbReference>
<proteinExistence type="predicted"/>
<dbReference type="AlphaFoldDB" id="A0A484KVK6"/>
<accession>A0A484KVK6</accession>
<dbReference type="Proteomes" id="UP000595140">
    <property type="component" value="Unassembled WGS sequence"/>
</dbReference>
<protein>
    <submittedName>
        <fullName evidence="1">Uncharacterized protein</fullName>
    </submittedName>
</protein>
<sequence>MGRCGYAMLQRDVAASQATTSADIASLATKTGFELGREDFLLRGHTQERKQEVRDPALMEIRDRIVQLKEEVAAGTFVLEGHNDVLTRALGTVEHAW</sequence>
<organism evidence="1 2">
    <name type="scientific">Cuscuta campestris</name>
    <dbReference type="NCBI Taxonomy" id="132261"/>
    <lineage>
        <taxon>Eukaryota</taxon>
        <taxon>Viridiplantae</taxon>
        <taxon>Streptophyta</taxon>
        <taxon>Embryophyta</taxon>
        <taxon>Tracheophyta</taxon>
        <taxon>Spermatophyta</taxon>
        <taxon>Magnoliopsida</taxon>
        <taxon>eudicotyledons</taxon>
        <taxon>Gunneridae</taxon>
        <taxon>Pentapetalae</taxon>
        <taxon>asterids</taxon>
        <taxon>lamiids</taxon>
        <taxon>Solanales</taxon>
        <taxon>Convolvulaceae</taxon>
        <taxon>Cuscuteae</taxon>
        <taxon>Cuscuta</taxon>
        <taxon>Cuscuta subgen. Grammica</taxon>
        <taxon>Cuscuta sect. Cleistogrammica</taxon>
    </lineage>
</organism>
<reference evidence="1 2" key="1">
    <citation type="submission" date="2018-04" db="EMBL/GenBank/DDBJ databases">
        <authorList>
            <person name="Vogel A."/>
        </authorList>
    </citation>
    <scope>NUCLEOTIDE SEQUENCE [LARGE SCALE GENOMIC DNA]</scope>
</reference>
<evidence type="ECO:0000313" key="1">
    <source>
        <dbReference type="EMBL" id="VFQ67177.1"/>
    </source>
</evidence>
<gene>
    <name evidence="1" type="ORF">CCAM_LOCUS8953</name>
</gene>
<name>A0A484KVK6_9ASTE</name>
<evidence type="ECO:0000313" key="2">
    <source>
        <dbReference type="Proteomes" id="UP000595140"/>
    </source>
</evidence>
<keyword evidence="2" id="KW-1185">Reference proteome</keyword>